<dbReference type="InterPro" id="IPR041118">
    <property type="entry name" value="Rx_N"/>
</dbReference>
<protein>
    <submittedName>
        <fullName evidence="8">Uncharacterized protein</fullName>
    </submittedName>
</protein>
<dbReference type="InterPro" id="IPR044974">
    <property type="entry name" value="Disease_R_plants"/>
</dbReference>
<organism evidence="8 9">
    <name type="scientific">Chenopodium quinoa</name>
    <name type="common">Quinoa</name>
    <dbReference type="NCBI Taxonomy" id="63459"/>
    <lineage>
        <taxon>Eukaryota</taxon>
        <taxon>Viridiplantae</taxon>
        <taxon>Streptophyta</taxon>
        <taxon>Embryophyta</taxon>
        <taxon>Tracheophyta</taxon>
        <taxon>Spermatophyta</taxon>
        <taxon>Magnoliopsida</taxon>
        <taxon>eudicotyledons</taxon>
        <taxon>Gunneridae</taxon>
        <taxon>Pentapetalae</taxon>
        <taxon>Caryophyllales</taxon>
        <taxon>Chenopodiaceae</taxon>
        <taxon>Chenopodioideae</taxon>
        <taxon>Atripliceae</taxon>
        <taxon>Chenopodium</taxon>
    </lineage>
</organism>
<dbReference type="InterPro" id="IPR058922">
    <property type="entry name" value="WHD_DRP"/>
</dbReference>
<accession>A0A803KWP9</accession>
<dbReference type="InterPro" id="IPR032675">
    <property type="entry name" value="LRR_dom_sf"/>
</dbReference>
<evidence type="ECO:0000313" key="8">
    <source>
        <dbReference type="EnsemblPlants" id="AUR62003457-RA:cds"/>
    </source>
</evidence>
<evidence type="ECO:0000256" key="1">
    <source>
        <dbReference type="ARBA" id="ARBA00022737"/>
    </source>
</evidence>
<reference evidence="8" key="1">
    <citation type="journal article" date="2017" name="Nature">
        <title>The genome of Chenopodium quinoa.</title>
        <authorList>
            <person name="Jarvis D.E."/>
            <person name="Ho Y.S."/>
            <person name="Lightfoot D.J."/>
            <person name="Schmoeckel S.M."/>
            <person name="Li B."/>
            <person name="Borm T.J.A."/>
            <person name="Ohyanagi H."/>
            <person name="Mineta K."/>
            <person name="Michell C.T."/>
            <person name="Saber N."/>
            <person name="Kharbatia N.M."/>
            <person name="Rupper R.R."/>
            <person name="Sharp A.R."/>
            <person name="Dally N."/>
            <person name="Boughton B.A."/>
            <person name="Woo Y.H."/>
            <person name="Gao G."/>
            <person name="Schijlen E.G.W.M."/>
            <person name="Guo X."/>
            <person name="Momin A.A."/>
            <person name="Negrao S."/>
            <person name="Al-Babili S."/>
            <person name="Gehring C."/>
            <person name="Roessner U."/>
            <person name="Jung C."/>
            <person name="Murphy K."/>
            <person name="Arold S.T."/>
            <person name="Gojobori T."/>
            <person name="van der Linden C.G."/>
            <person name="van Loo E.N."/>
            <person name="Jellen E.N."/>
            <person name="Maughan P.J."/>
            <person name="Tester M."/>
        </authorList>
    </citation>
    <scope>NUCLEOTIDE SEQUENCE [LARGE SCALE GENOMIC DNA]</scope>
    <source>
        <strain evidence="8">cv. PI 614886</strain>
    </source>
</reference>
<dbReference type="EnsemblPlants" id="AUR62003457-RA">
    <property type="protein sequence ID" value="AUR62003457-RA:cds"/>
    <property type="gene ID" value="AUR62003457"/>
</dbReference>
<evidence type="ECO:0000313" key="9">
    <source>
        <dbReference type="Proteomes" id="UP000596660"/>
    </source>
</evidence>
<dbReference type="GO" id="GO:0098542">
    <property type="term" value="P:defense response to other organism"/>
    <property type="evidence" value="ECO:0007669"/>
    <property type="project" value="TreeGrafter"/>
</dbReference>
<dbReference type="InterPro" id="IPR036388">
    <property type="entry name" value="WH-like_DNA-bd_sf"/>
</dbReference>
<evidence type="ECO:0000259" key="6">
    <source>
        <dbReference type="Pfam" id="PF23559"/>
    </source>
</evidence>
<feature type="domain" description="Disease resistance R13L4/SHOC-2-like LRR" evidence="7">
    <location>
        <begin position="572"/>
        <end position="884"/>
    </location>
</feature>
<evidence type="ECO:0000256" key="2">
    <source>
        <dbReference type="ARBA" id="ARBA00022741"/>
    </source>
</evidence>
<dbReference type="OMA" id="ICINIAR"/>
<dbReference type="InterPro" id="IPR055414">
    <property type="entry name" value="LRR_R13L4/SHOC2-like"/>
</dbReference>
<keyword evidence="2" id="KW-0547">Nucleotide-binding</keyword>
<dbReference type="SUPFAM" id="SSF52058">
    <property type="entry name" value="L domain-like"/>
    <property type="match status" value="1"/>
</dbReference>
<dbReference type="AlphaFoldDB" id="A0A803KWP9"/>
<dbReference type="InterPro" id="IPR027417">
    <property type="entry name" value="P-loop_NTPase"/>
</dbReference>
<reference evidence="8" key="2">
    <citation type="submission" date="2021-03" db="UniProtKB">
        <authorList>
            <consortium name="EnsemblPlants"/>
        </authorList>
    </citation>
    <scope>IDENTIFICATION</scope>
</reference>
<evidence type="ECO:0000256" key="3">
    <source>
        <dbReference type="ARBA" id="ARBA00022821"/>
    </source>
</evidence>
<sequence length="923" mass="105574">MAELVLSFAAQHINEDSDALIISVGSEARALSNDLVLLEKSLVDAGRTRQGMANNEQVQAWFIELRKIAYEAEDLVDSLISSTDCTAFSNLRHLKRARQASKKLRGFRERVKEIKSTLNKEGSSKKNLRVGLVSGALSLFQQAHQDLRADDGFVVGIEADVDRLVKMLLSNSQDGIAIVGMGGSGKTTLAKNLYNHREVNTHFKYKAWVSLSQNWDASHELHRFDSLPSFHDQGDGDDGDGPSSRVLKKKKLQLQNLLTTESCLVVLDDVWDWKPFQKMLNELLQEPSTSSSDVFRQSKIVFTSRRLPSPADTHLNWAIHETKSLNEKDSWKLFKKMSRNDTGKKLDREYRGLAMEMLRKCKGLPLAIVALGRLLKRKDSIEEWERVFSQLKGDEGSHLYEPINDILALSYNELPHYLKPCFLYMGLLAEDSTIPAGMLKRMWIAEGFVKGQRQEGETSEDTARRLLQELVNHTMVQVVSKTYTGKVNTIRLHDMMRDICINIARKLDFLTLFPSDSDQVHSRRAAINLSKCSRALPNNTSLRSLLLSRKSSTGKQHGGRMNNQQGIMDLALVFEKFKLLRVLDINGIKTYDGTMPKELGNLIHLRYLGIRSTNIQVLPRSIGKLHKLLTFDYWDVTIDNEIRLPNVFWKLMRLRHLFLPNEMMSNTMADMRFDTLLDLQTLWGVKGGDWMLKEMDKLSVKLTKLFIQGISSALQLKAVFDSSMIEKYDNLHALCLDWYGFSLESESLRKLSSKKNLKKLRLMGRARNKPQLPLKFPSSLWKLELYYTHLEDSETLNAIGELPNLKFLGLSKDSFTGSQWTIRKESKFRCLEELKLSYLPKLNEWYIESDTMPHLKKLSIISCTGLKQIPEGLKSITTLETLNIRHMPTSFNNRFRGDEGKDFHIVQHIPNVWVKDSCTQLVY</sequence>
<evidence type="ECO:0000259" key="7">
    <source>
        <dbReference type="Pfam" id="PF23598"/>
    </source>
</evidence>
<dbReference type="FunFam" id="1.10.10.10:FF:000322">
    <property type="entry name" value="Probable disease resistance protein At1g63360"/>
    <property type="match status" value="1"/>
</dbReference>
<dbReference type="Gramene" id="AUR62003457-RA">
    <property type="protein sequence ID" value="AUR62003457-RA:cds"/>
    <property type="gene ID" value="AUR62003457"/>
</dbReference>
<feature type="domain" description="NB-ARC" evidence="4">
    <location>
        <begin position="158"/>
        <end position="338"/>
    </location>
</feature>
<dbReference type="InterPro" id="IPR002182">
    <property type="entry name" value="NB-ARC"/>
</dbReference>
<dbReference type="Pfam" id="PF23559">
    <property type="entry name" value="WHD_DRP"/>
    <property type="match status" value="1"/>
</dbReference>
<dbReference type="InterPro" id="IPR042197">
    <property type="entry name" value="Apaf_helical"/>
</dbReference>
<dbReference type="Gene3D" id="1.10.10.10">
    <property type="entry name" value="Winged helix-like DNA-binding domain superfamily/Winged helix DNA-binding domain"/>
    <property type="match status" value="1"/>
</dbReference>
<dbReference type="Gene3D" id="1.10.8.430">
    <property type="entry name" value="Helical domain of apoptotic protease-activating factors"/>
    <property type="match status" value="1"/>
</dbReference>
<dbReference type="Pfam" id="PF23598">
    <property type="entry name" value="LRR_14"/>
    <property type="match status" value="1"/>
</dbReference>
<dbReference type="PANTHER" id="PTHR23155:SF1205">
    <property type="entry name" value="DISEASE RESISTANCE PROTEIN RPM1"/>
    <property type="match status" value="1"/>
</dbReference>
<dbReference type="GO" id="GO:0043531">
    <property type="term" value="F:ADP binding"/>
    <property type="evidence" value="ECO:0007669"/>
    <property type="project" value="InterPro"/>
</dbReference>
<proteinExistence type="predicted"/>
<dbReference type="Gene3D" id="3.80.10.10">
    <property type="entry name" value="Ribonuclease Inhibitor"/>
    <property type="match status" value="1"/>
</dbReference>
<dbReference type="Gene3D" id="3.40.50.300">
    <property type="entry name" value="P-loop containing nucleotide triphosphate hydrolases"/>
    <property type="match status" value="1"/>
</dbReference>
<dbReference type="Pfam" id="PF00931">
    <property type="entry name" value="NB-ARC"/>
    <property type="match status" value="1"/>
</dbReference>
<dbReference type="PANTHER" id="PTHR23155">
    <property type="entry name" value="DISEASE RESISTANCE PROTEIN RP"/>
    <property type="match status" value="1"/>
</dbReference>
<evidence type="ECO:0000259" key="4">
    <source>
        <dbReference type="Pfam" id="PF00931"/>
    </source>
</evidence>
<keyword evidence="1" id="KW-0677">Repeat</keyword>
<keyword evidence="9" id="KW-1185">Reference proteome</keyword>
<feature type="domain" description="Disease resistance N-terminal" evidence="5">
    <location>
        <begin position="13"/>
        <end position="81"/>
    </location>
</feature>
<dbReference type="SUPFAM" id="SSF52540">
    <property type="entry name" value="P-loop containing nucleoside triphosphate hydrolases"/>
    <property type="match status" value="1"/>
</dbReference>
<dbReference type="Pfam" id="PF18052">
    <property type="entry name" value="Rx_N"/>
    <property type="match status" value="1"/>
</dbReference>
<feature type="domain" description="Disease resistance protein winged helix" evidence="6">
    <location>
        <begin position="430"/>
        <end position="499"/>
    </location>
</feature>
<dbReference type="Proteomes" id="UP000596660">
    <property type="component" value="Unplaced"/>
</dbReference>
<dbReference type="Gene3D" id="1.20.5.4130">
    <property type="match status" value="1"/>
</dbReference>
<evidence type="ECO:0000259" key="5">
    <source>
        <dbReference type="Pfam" id="PF18052"/>
    </source>
</evidence>
<name>A0A803KWP9_CHEQI</name>
<keyword evidence="3" id="KW-0611">Plant defense</keyword>
<dbReference type="PRINTS" id="PR00364">
    <property type="entry name" value="DISEASERSIST"/>
</dbReference>